<keyword evidence="2" id="KW-1185">Reference proteome</keyword>
<dbReference type="Proteomes" id="UP001399917">
    <property type="component" value="Unassembled WGS sequence"/>
</dbReference>
<gene>
    <name evidence="1" type="ORF">GCM10022404_22350</name>
</gene>
<evidence type="ECO:0000313" key="2">
    <source>
        <dbReference type="Proteomes" id="UP001399917"/>
    </source>
</evidence>
<proteinExistence type="predicted"/>
<comment type="caution">
    <text evidence="1">The sequence shown here is derived from an EMBL/GenBank/DDBJ whole genome shotgun (WGS) entry which is preliminary data.</text>
</comment>
<accession>A0ABP7KBL5</accession>
<dbReference type="PROSITE" id="PS51257">
    <property type="entry name" value="PROKAR_LIPOPROTEIN"/>
    <property type="match status" value="1"/>
</dbReference>
<evidence type="ECO:0000313" key="1">
    <source>
        <dbReference type="EMBL" id="GAA3871990.1"/>
    </source>
</evidence>
<reference evidence="2" key="1">
    <citation type="journal article" date="2019" name="Int. J. Syst. Evol. Microbiol.">
        <title>The Global Catalogue of Microorganisms (GCM) 10K type strain sequencing project: providing services to taxonomists for standard genome sequencing and annotation.</title>
        <authorList>
            <consortium name="The Broad Institute Genomics Platform"/>
            <consortium name="The Broad Institute Genome Sequencing Center for Infectious Disease"/>
            <person name="Wu L."/>
            <person name="Ma J."/>
        </authorList>
    </citation>
    <scope>NUCLEOTIDE SEQUENCE [LARGE SCALE GENOMIC DNA]</scope>
    <source>
        <strain evidence="2">JCM 17190</strain>
    </source>
</reference>
<protein>
    <recommendedName>
        <fullName evidence="3">Lipoprotein</fullName>
    </recommendedName>
</protein>
<dbReference type="RefSeq" id="WP_344847211.1">
    <property type="nucleotide sequence ID" value="NZ_BAABDF010000007.1"/>
</dbReference>
<dbReference type="EMBL" id="BAABDF010000007">
    <property type="protein sequence ID" value="GAA3871990.1"/>
    <property type="molecule type" value="Genomic_DNA"/>
</dbReference>
<sequence length="118" mass="12600">MKIYVITAVALATLSGCMEPTPATPIASRAGKNVYSTTCEVHQGTLGRKAIYGPNKGQIITPANACTQIAATCPAGAVVYSVDQGYPQMRSVTTQNGLYRSTQRYMIRETTVDYSCKG</sequence>
<name>A0ABP7KBL5_9RHOB</name>
<organism evidence="1 2">
    <name type="scientific">Celeribacter arenosi</name>
    <dbReference type="NCBI Taxonomy" id="792649"/>
    <lineage>
        <taxon>Bacteria</taxon>
        <taxon>Pseudomonadati</taxon>
        <taxon>Pseudomonadota</taxon>
        <taxon>Alphaproteobacteria</taxon>
        <taxon>Rhodobacterales</taxon>
        <taxon>Roseobacteraceae</taxon>
        <taxon>Celeribacter</taxon>
    </lineage>
</organism>
<evidence type="ECO:0008006" key="3">
    <source>
        <dbReference type="Google" id="ProtNLM"/>
    </source>
</evidence>